<protein>
    <submittedName>
        <fullName evidence="1">Uncharacterized protein</fullName>
    </submittedName>
</protein>
<name>A0AAE0FIH1_9CHLO</name>
<accession>A0AAE0FIH1</accession>
<comment type="caution">
    <text evidence="1">The sequence shown here is derived from an EMBL/GenBank/DDBJ whole genome shotgun (WGS) entry which is preliminary data.</text>
</comment>
<reference evidence="1 2" key="1">
    <citation type="journal article" date="2015" name="Genome Biol. Evol.">
        <title>Comparative Genomics of a Bacterivorous Green Alga Reveals Evolutionary Causalities and Consequences of Phago-Mixotrophic Mode of Nutrition.</title>
        <authorList>
            <person name="Burns J.A."/>
            <person name="Paasch A."/>
            <person name="Narechania A."/>
            <person name="Kim E."/>
        </authorList>
    </citation>
    <scope>NUCLEOTIDE SEQUENCE [LARGE SCALE GENOMIC DNA]</scope>
    <source>
        <strain evidence="1 2">PLY_AMNH</strain>
    </source>
</reference>
<sequence>MQRRLKALDELLMKQEMLLERANGAFVALNTELSSMHENAKAMLLELQGVPTAHLGTSERLTLSFVEENMQTIEKDSRVILSATEELIEKCGGACVAQN</sequence>
<dbReference type="Proteomes" id="UP001190700">
    <property type="component" value="Unassembled WGS sequence"/>
</dbReference>
<gene>
    <name evidence="1" type="ORF">CYMTET_30602</name>
</gene>
<organism evidence="1 2">
    <name type="scientific">Cymbomonas tetramitiformis</name>
    <dbReference type="NCBI Taxonomy" id="36881"/>
    <lineage>
        <taxon>Eukaryota</taxon>
        <taxon>Viridiplantae</taxon>
        <taxon>Chlorophyta</taxon>
        <taxon>Pyramimonadophyceae</taxon>
        <taxon>Pyramimonadales</taxon>
        <taxon>Pyramimonadaceae</taxon>
        <taxon>Cymbomonas</taxon>
    </lineage>
</organism>
<evidence type="ECO:0000313" key="2">
    <source>
        <dbReference type="Proteomes" id="UP001190700"/>
    </source>
</evidence>
<evidence type="ECO:0000313" key="1">
    <source>
        <dbReference type="EMBL" id="KAK3260426.1"/>
    </source>
</evidence>
<dbReference type="EMBL" id="LGRX02017720">
    <property type="protein sequence ID" value="KAK3260426.1"/>
    <property type="molecule type" value="Genomic_DNA"/>
</dbReference>
<dbReference type="AlphaFoldDB" id="A0AAE0FIH1"/>
<proteinExistence type="predicted"/>
<keyword evidence="2" id="KW-1185">Reference proteome</keyword>